<accession>A0A1E1XD02</accession>
<dbReference type="PANTHER" id="PTHR12960">
    <property type="entry name" value="GLE-1-RELATED"/>
    <property type="match status" value="1"/>
</dbReference>
<evidence type="ECO:0000256" key="6">
    <source>
        <dbReference type="ARBA" id="ARBA00023010"/>
    </source>
</evidence>
<dbReference type="Pfam" id="PF07817">
    <property type="entry name" value="GLE1"/>
    <property type="match status" value="1"/>
</dbReference>
<feature type="compositionally biased region" description="Low complexity" evidence="13">
    <location>
        <begin position="49"/>
        <end position="59"/>
    </location>
</feature>
<feature type="region of interest" description="Disordered" evidence="13">
    <location>
        <begin position="49"/>
        <end position="98"/>
    </location>
</feature>
<dbReference type="Gene3D" id="1.25.40.510">
    <property type="entry name" value="GLE1-like"/>
    <property type="match status" value="1"/>
</dbReference>
<comment type="similarity">
    <text evidence="2">Belongs to the GLE1 family.</text>
</comment>
<evidence type="ECO:0000256" key="9">
    <source>
        <dbReference type="ARBA" id="ARBA00024680"/>
    </source>
</evidence>
<dbReference type="AlphaFoldDB" id="A0A1E1XD02"/>
<dbReference type="GO" id="GO:0000822">
    <property type="term" value="F:inositol hexakisphosphate binding"/>
    <property type="evidence" value="ECO:0007669"/>
    <property type="project" value="TreeGrafter"/>
</dbReference>
<comment type="function">
    <text evidence="9">Required for the export of mRNAs containing poly(A) tails from the nucleus into the cytoplasm. May be involved in the terminal step of the mRNA transport through the nuclear pore complex (NPC).</text>
</comment>
<dbReference type="GO" id="GO:0005737">
    <property type="term" value="C:cytoplasm"/>
    <property type="evidence" value="ECO:0007669"/>
    <property type="project" value="TreeGrafter"/>
</dbReference>
<evidence type="ECO:0000256" key="3">
    <source>
        <dbReference type="ARBA" id="ARBA00022448"/>
    </source>
</evidence>
<dbReference type="InterPro" id="IPR012476">
    <property type="entry name" value="GLE1"/>
</dbReference>
<keyword evidence="6" id="KW-0811">Translocation</keyword>
<evidence type="ECO:0000256" key="8">
    <source>
        <dbReference type="ARBA" id="ARBA00023242"/>
    </source>
</evidence>
<keyword evidence="3" id="KW-0813">Transport</keyword>
<evidence type="ECO:0000256" key="7">
    <source>
        <dbReference type="ARBA" id="ARBA00023132"/>
    </source>
</evidence>
<keyword evidence="7" id="KW-0906">Nuclear pore complex</keyword>
<keyword evidence="5" id="KW-0653">Protein transport</keyword>
<evidence type="ECO:0000256" key="1">
    <source>
        <dbReference type="ARBA" id="ARBA00004567"/>
    </source>
</evidence>
<evidence type="ECO:0000256" key="10">
    <source>
        <dbReference type="ARBA" id="ARBA00026227"/>
    </source>
</evidence>
<sequence>MARQVAAFGALTTVSREELTRVLDFATQLNALVHSVVADVEQATKKGIAAQKQQQQQQQRRASVDKRDQDTCEPREDPSLPPASPSSPSSPAVRSLAQTATSQLKRHADILDRLEQWQAAYRELLQDKTQKKYCFDLLKAVTIPVNALATSSAVAEKLEKLSSLLSGKPFVSGGRSVSSATHPLALRFCLDKLAEKIVMQGEEQILSNADTAFPVAALAVGLWCRFPDLGELLLGHFYMRCPALVPVFFSRSAVASETEYLRLCGYKCTQDNNLETESQFLRRITGLMRLYAALLQTPIPPWHKPSSGNTSCQPPGPERGWQWLALCMNSPIEDPDLAATLICTFLEVAGWALARDYGRQFRKVLHSLCKDYFPRLKQCVKANSGPISRLEGLLQQVLRKGQLDRPEASRGTRTWN</sequence>
<comment type="subcellular location">
    <subcellularLocation>
        <location evidence="1">Nucleus</location>
        <location evidence="1">Nuclear pore complex</location>
    </subcellularLocation>
</comment>
<evidence type="ECO:0000256" key="12">
    <source>
        <dbReference type="ARBA" id="ARBA00030897"/>
    </source>
</evidence>
<keyword evidence="4" id="KW-0509">mRNA transport</keyword>
<evidence type="ECO:0000256" key="5">
    <source>
        <dbReference type="ARBA" id="ARBA00022927"/>
    </source>
</evidence>
<evidence type="ECO:0000256" key="2">
    <source>
        <dbReference type="ARBA" id="ARBA00011056"/>
    </source>
</evidence>
<dbReference type="InterPro" id="IPR038506">
    <property type="entry name" value="GLE1-like_sf"/>
</dbReference>
<name>A0A1E1XD02_9ACAR</name>
<dbReference type="GO" id="GO:0016973">
    <property type="term" value="P:poly(A)+ mRNA export from nucleus"/>
    <property type="evidence" value="ECO:0007669"/>
    <property type="project" value="InterPro"/>
</dbReference>
<evidence type="ECO:0000313" key="14">
    <source>
        <dbReference type="EMBL" id="JAT97088.1"/>
    </source>
</evidence>
<organism evidence="14">
    <name type="scientific">Amblyomma aureolatum</name>
    <dbReference type="NCBI Taxonomy" id="187763"/>
    <lineage>
        <taxon>Eukaryota</taxon>
        <taxon>Metazoa</taxon>
        <taxon>Ecdysozoa</taxon>
        <taxon>Arthropoda</taxon>
        <taxon>Chelicerata</taxon>
        <taxon>Arachnida</taxon>
        <taxon>Acari</taxon>
        <taxon>Parasitiformes</taxon>
        <taxon>Ixodida</taxon>
        <taxon>Ixodoidea</taxon>
        <taxon>Ixodidae</taxon>
        <taxon>Amblyomminae</taxon>
        <taxon>Amblyomma</taxon>
    </lineage>
</organism>
<evidence type="ECO:0000256" key="4">
    <source>
        <dbReference type="ARBA" id="ARBA00022816"/>
    </source>
</evidence>
<dbReference type="GO" id="GO:0015031">
    <property type="term" value="P:protein transport"/>
    <property type="evidence" value="ECO:0007669"/>
    <property type="project" value="UniProtKB-KW"/>
</dbReference>
<evidence type="ECO:0000256" key="11">
    <source>
        <dbReference type="ARBA" id="ARBA00029983"/>
    </source>
</evidence>
<dbReference type="GO" id="GO:0044614">
    <property type="term" value="C:nuclear pore cytoplasmic filaments"/>
    <property type="evidence" value="ECO:0007669"/>
    <property type="project" value="TreeGrafter"/>
</dbReference>
<feature type="compositionally biased region" description="Basic and acidic residues" evidence="13">
    <location>
        <begin position="62"/>
        <end position="78"/>
    </location>
</feature>
<reference evidence="14" key="1">
    <citation type="journal article" date="2017" name="Front. Cell. Infect. Microbiol.">
        <title>The Distinct Transcriptional Response of the Midgut of Amblyomma sculptum and Amblyomma aureolatum Ticks to Rickettsia rickettsii Correlates to Their Differences in Susceptibility to Infection.</title>
        <authorList>
            <person name="Martins L.A."/>
            <person name="Galletti M.F.B.M."/>
            <person name="Ribeiro J.M."/>
            <person name="Fujita A."/>
            <person name="Costa F.B."/>
            <person name="Labruna M.B."/>
            <person name="Daffre S."/>
            <person name="Fogaca A.C."/>
        </authorList>
    </citation>
    <scope>NUCLEOTIDE SEQUENCE</scope>
</reference>
<proteinExistence type="evidence at transcript level"/>
<dbReference type="GO" id="GO:0031369">
    <property type="term" value="F:translation initiation factor binding"/>
    <property type="evidence" value="ECO:0007669"/>
    <property type="project" value="TreeGrafter"/>
</dbReference>
<evidence type="ECO:0000256" key="13">
    <source>
        <dbReference type="SAM" id="MobiDB-lite"/>
    </source>
</evidence>
<keyword evidence="8" id="KW-0539">Nucleus</keyword>
<dbReference type="EMBL" id="GFAC01002100">
    <property type="protein sequence ID" value="JAT97088.1"/>
    <property type="molecule type" value="mRNA"/>
</dbReference>
<dbReference type="GO" id="GO:0005543">
    <property type="term" value="F:phospholipid binding"/>
    <property type="evidence" value="ECO:0007669"/>
    <property type="project" value="TreeGrafter"/>
</dbReference>
<protein>
    <recommendedName>
        <fullName evidence="10">mRNA export factor GLE1</fullName>
    </recommendedName>
    <alternativeName>
        <fullName evidence="12">GLE1 RNA export mediator</fullName>
    </alternativeName>
    <alternativeName>
        <fullName evidence="11">Nucleoporin GLE1</fullName>
    </alternativeName>
</protein>
<dbReference type="PANTHER" id="PTHR12960:SF0">
    <property type="entry name" value="MRNA EXPORT FACTOR GLE1"/>
    <property type="match status" value="1"/>
</dbReference>